<feature type="domain" description="DUF4143" evidence="2">
    <location>
        <begin position="197"/>
        <end position="334"/>
    </location>
</feature>
<dbReference type="PATRIC" id="fig|742734.4.peg.5184"/>
<dbReference type="Pfam" id="PF13173">
    <property type="entry name" value="AAA_14"/>
    <property type="match status" value="1"/>
</dbReference>
<evidence type="ECO:0000313" key="4">
    <source>
        <dbReference type="Proteomes" id="UP000037392"/>
    </source>
</evidence>
<evidence type="ECO:0000259" key="1">
    <source>
        <dbReference type="Pfam" id="PF13173"/>
    </source>
</evidence>
<dbReference type="InterPro" id="IPR027417">
    <property type="entry name" value="P-loop_NTPase"/>
</dbReference>
<sequence>MIERNDYLESLISFKDKNLIKVITGIRRCGKSTIFELYQSYLKENGVEEEQIITVNLEDGDYRGIRTSEKLYQYVESKLVKSNKNYVFLDEVQQVENFQEAVDWLYVKKNVDLYITGSNAFLLSGELATLLSGRYVEIKMLPLSFKEYISAYPGNTNTGALYMNYLQNSSFPGTLELARKQDIRVYLEGIYNTILLKDIVTRKKISDPSMLQSVVEFMFDNIGNMCSATKIANAMTSSGRKISVPTVENYLSALCDSFILYKVGRYDIKGKQYLVTGSKYYAADIGLRYFILGTKQADMGHILENIVYLELIRRGYEVHIGKVGDAEVDFIAIGAEGEEYYQVSQTVLEEQTLKRELSSLDAIKDHNPKYLLTMDYTPLTSYNGIKQINVLEWLLKK</sequence>
<evidence type="ECO:0000313" key="3">
    <source>
        <dbReference type="EMBL" id="KMW14289.1"/>
    </source>
</evidence>
<evidence type="ECO:0000259" key="2">
    <source>
        <dbReference type="Pfam" id="PF13635"/>
    </source>
</evidence>
<comment type="caution">
    <text evidence="3">The sequence shown here is derived from an EMBL/GenBank/DDBJ whole genome shotgun (WGS) entry which is preliminary data.</text>
</comment>
<protein>
    <recommendedName>
        <fullName evidence="5">AAA domain-containing protein</fullName>
    </recommendedName>
</protein>
<dbReference type="Pfam" id="PF13635">
    <property type="entry name" value="DUF4143"/>
    <property type="match status" value="1"/>
</dbReference>
<accession>A0A0J9BQ56</accession>
<dbReference type="EMBL" id="ADLK01000039">
    <property type="protein sequence ID" value="KMW14289.1"/>
    <property type="molecule type" value="Genomic_DNA"/>
</dbReference>
<dbReference type="InterPro" id="IPR041682">
    <property type="entry name" value="AAA_14"/>
</dbReference>
<dbReference type="GeneID" id="93166692"/>
<organism evidence="3 4">
    <name type="scientific">[Clostridium] citroniae WAL-19142</name>
    <dbReference type="NCBI Taxonomy" id="742734"/>
    <lineage>
        <taxon>Bacteria</taxon>
        <taxon>Bacillati</taxon>
        <taxon>Bacillota</taxon>
        <taxon>Clostridia</taxon>
        <taxon>Lachnospirales</taxon>
        <taxon>Lachnospiraceae</taxon>
        <taxon>Enterocloster</taxon>
    </lineage>
</organism>
<reference evidence="3 4" key="1">
    <citation type="submission" date="2011-04" db="EMBL/GenBank/DDBJ databases">
        <title>The Genome Sequence of Clostridium citroniae WAL-19142.</title>
        <authorList>
            <consortium name="The Broad Institute Genome Sequencing Platform"/>
            <person name="Earl A."/>
            <person name="Ward D."/>
            <person name="Feldgarden M."/>
            <person name="Gevers D."/>
            <person name="Warren Y.A."/>
            <person name="Tyrrell K.L."/>
            <person name="Citron D.M."/>
            <person name="Goldstein E.J."/>
            <person name="Daigneault M."/>
            <person name="Allen-Vercoe E."/>
            <person name="Young S.K."/>
            <person name="Zeng Q."/>
            <person name="Gargeya S."/>
            <person name="Fitzgerald M."/>
            <person name="Haas B."/>
            <person name="Abouelleil A."/>
            <person name="Alvarado L."/>
            <person name="Arachchi H.M."/>
            <person name="Berlin A."/>
            <person name="Brown A."/>
            <person name="Chapman S.B."/>
            <person name="Chen Z."/>
            <person name="Dunbar C."/>
            <person name="Freedman E."/>
            <person name="Gearin G."/>
            <person name="Gellesch M."/>
            <person name="Goldberg J."/>
            <person name="Griggs A."/>
            <person name="Gujja S."/>
            <person name="Heilman E.R."/>
            <person name="Heiman D."/>
            <person name="Howarth C."/>
            <person name="Larson L."/>
            <person name="Lui A."/>
            <person name="MacDonald P.J."/>
            <person name="Mehta T."/>
            <person name="Montmayeur A."/>
            <person name="Murphy C."/>
            <person name="Neiman D."/>
            <person name="Pearson M."/>
            <person name="Priest M."/>
            <person name="Roberts A."/>
            <person name="Saif S."/>
            <person name="Shea T."/>
            <person name="Shenoy N."/>
            <person name="Sisk P."/>
            <person name="Stolte C."/>
            <person name="Sykes S."/>
            <person name="White J."/>
            <person name="Yandava C."/>
            <person name="Wortman J."/>
            <person name="Nusbaum C."/>
            <person name="Birren B."/>
        </authorList>
    </citation>
    <scope>NUCLEOTIDE SEQUENCE [LARGE SCALE GENOMIC DNA]</scope>
    <source>
        <strain evidence="3 4">WAL-19142</strain>
    </source>
</reference>
<dbReference type="AlphaFoldDB" id="A0A0J9BQ56"/>
<dbReference type="InterPro" id="IPR025420">
    <property type="entry name" value="DUF4143"/>
</dbReference>
<evidence type="ECO:0008006" key="5">
    <source>
        <dbReference type="Google" id="ProtNLM"/>
    </source>
</evidence>
<name>A0A0J9BQ56_9FIRM</name>
<dbReference type="PANTHER" id="PTHR33295:SF20">
    <property type="entry name" value="ATPASE"/>
    <property type="match status" value="1"/>
</dbReference>
<dbReference type="RefSeq" id="WP_048930899.1">
    <property type="nucleotide sequence ID" value="NZ_KQ235883.1"/>
</dbReference>
<dbReference type="Proteomes" id="UP000037392">
    <property type="component" value="Unassembled WGS sequence"/>
</dbReference>
<dbReference type="SUPFAM" id="SSF52540">
    <property type="entry name" value="P-loop containing nucleoside triphosphate hydrolases"/>
    <property type="match status" value="1"/>
</dbReference>
<feature type="domain" description="AAA" evidence="1">
    <location>
        <begin position="18"/>
        <end position="148"/>
    </location>
</feature>
<dbReference type="OrthoDB" id="9801684at2"/>
<dbReference type="PANTHER" id="PTHR33295">
    <property type="entry name" value="ATPASE"/>
    <property type="match status" value="1"/>
</dbReference>
<proteinExistence type="predicted"/>
<gene>
    <name evidence="3" type="ORF">HMPREF9470_04840</name>
</gene>